<dbReference type="Pfam" id="PF01397">
    <property type="entry name" value="Terpene_synth"/>
    <property type="match status" value="1"/>
</dbReference>
<dbReference type="RefSeq" id="XP_071906186.1">
    <property type="nucleotide sequence ID" value="XM_072050085.1"/>
</dbReference>
<accession>A0ABM4UFX0</accession>
<evidence type="ECO:0000313" key="6">
    <source>
        <dbReference type="RefSeq" id="XP_071906186.1"/>
    </source>
</evidence>
<keyword evidence="2" id="KW-0460">Magnesium</keyword>
<sequence>MDQSLGAEVVGVGIAAGTLTGTLVVETLAFVIYKEIRERFSNHLWLDVLSKCDLLEESPVVYVTEDVNCDDYELAKYRKMGPDGALRVSVKSEMGLDEWEIQMTILKKLEEEVRYMLDDENLEPQSLLELVHDIDRLGISYKYRGTIREALDRLKSLKEATTEITKDLHLSALYFRLLRQHGYEASPDIFERFRDRSGNFGNLGRSLAKDVRGILSLYEASHLAYEGEETLQEAKSFTSLHLKSLKELVDSNMSEEIKHALELPYHHRMRRLEAWWNIETCAKRNGKNQILLELAKLDFNMVQSVLQGDLQDVLR</sequence>
<name>A0ABM4UFX0_COFAR</name>
<evidence type="ECO:0000259" key="4">
    <source>
        <dbReference type="Pfam" id="PF01397"/>
    </source>
</evidence>
<feature type="domain" description="Terpene synthase N-terminal" evidence="4">
    <location>
        <begin position="103"/>
        <end position="261"/>
    </location>
</feature>
<dbReference type="Gene3D" id="1.50.10.130">
    <property type="entry name" value="Terpene synthase, N-terminal domain"/>
    <property type="match status" value="1"/>
</dbReference>
<evidence type="ECO:0000256" key="3">
    <source>
        <dbReference type="SAM" id="Phobius"/>
    </source>
</evidence>
<dbReference type="PANTHER" id="PTHR31225">
    <property type="entry name" value="OS04G0344100 PROTEIN-RELATED"/>
    <property type="match status" value="1"/>
</dbReference>
<dbReference type="InterPro" id="IPR008930">
    <property type="entry name" value="Terpenoid_cyclase/PrenylTrfase"/>
</dbReference>
<dbReference type="Gene3D" id="1.10.600.10">
    <property type="entry name" value="Farnesyl Diphosphate Synthase"/>
    <property type="match status" value="1"/>
</dbReference>
<keyword evidence="3" id="KW-0472">Membrane</keyword>
<protein>
    <submittedName>
        <fullName evidence="6">Isoprene synthase, chloroplastic-like</fullName>
    </submittedName>
</protein>
<gene>
    <name evidence="6" type="primary">LOC140007349</name>
</gene>
<comment type="cofactor">
    <cofactor evidence="1">
        <name>Mg(2+)</name>
        <dbReference type="ChEBI" id="CHEBI:18420"/>
    </cofactor>
</comment>
<organism evidence="5 6">
    <name type="scientific">Coffea arabica</name>
    <name type="common">Arabian coffee</name>
    <dbReference type="NCBI Taxonomy" id="13443"/>
    <lineage>
        <taxon>Eukaryota</taxon>
        <taxon>Viridiplantae</taxon>
        <taxon>Streptophyta</taxon>
        <taxon>Embryophyta</taxon>
        <taxon>Tracheophyta</taxon>
        <taxon>Spermatophyta</taxon>
        <taxon>Magnoliopsida</taxon>
        <taxon>eudicotyledons</taxon>
        <taxon>Gunneridae</taxon>
        <taxon>Pentapetalae</taxon>
        <taxon>asterids</taxon>
        <taxon>lamiids</taxon>
        <taxon>Gentianales</taxon>
        <taxon>Rubiaceae</taxon>
        <taxon>Ixoroideae</taxon>
        <taxon>Gardenieae complex</taxon>
        <taxon>Bertiereae - Coffeeae clade</taxon>
        <taxon>Coffeeae</taxon>
        <taxon>Coffea</taxon>
    </lineage>
</organism>
<dbReference type="InterPro" id="IPR008949">
    <property type="entry name" value="Isoprenoid_synthase_dom_sf"/>
</dbReference>
<dbReference type="InterPro" id="IPR001906">
    <property type="entry name" value="Terpene_synth_N"/>
</dbReference>
<proteinExistence type="predicted"/>
<keyword evidence="5" id="KW-1185">Reference proteome</keyword>
<dbReference type="InterPro" id="IPR036965">
    <property type="entry name" value="Terpene_synth_N_sf"/>
</dbReference>
<reference evidence="6" key="1">
    <citation type="submission" date="2025-08" db="UniProtKB">
        <authorList>
            <consortium name="RefSeq"/>
        </authorList>
    </citation>
    <scope>IDENTIFICATION</scope>
    <source>
        <tissue evidence="6">Leaves</tissue>
    </source>
</reference>
<keyword evidence="3" id="KW-0812">Transmembrane</keyword>
<dbReference type="PANTHER" id="PTHR31225:SF252">
    <property type="entry name" value="TERPENE SYNTHASE 12-RELATED"/>
    <property type="match status" value="1"/>
</dbReference>
<evidence type="ECO:0000256" key="1">
    <source>
        <dbReference type="ARBA" id="ARBA00001946"/>
    </source>
</evidence>
<feature type="transmembrane region" description="Helical" evidence="3">
    <location>
        <begin position="12"/>
        <end position="33"/>
    </location>
</feature>
<dbReference type="InterPro" id="IPR050148">
    <property type="entry name" value="Terpene_synthase-like"/>
</dbReference>
<evidence type="ECO:0000313" key="5">
    <source>
        <dbReference type="Proteomes" id="UP001652660"/>
    </source>
</evidence>
<keyword evidence="3" id="KW-1133">Transmembrane helix</keyword>
<dbReference type="GeneID" id="140007349"/>
<evidence type="ECO:0000256" key="2">
    <source>
        <dbReference type="ARBA" id="ARBA00022842"/>
    </source>
</evidence>
<dbReference type="SUPFAM" id="SSF48239">
    <property type="entry name" value="Terpenoid cyclases/Protein prenyltransferases"/>
    <property type="match status" value="1"/>
</dbReference>
<dbReference type="Proteomes" id="UP001652660">
    <property type="component" value="Chromosome 5c"/>
</dbReference>